<dbReference type="PANTHER" id="PTHR43859:SF4">
    <property type="entry name" value="BUTANOATE--COA LIGASE AAE1-RELATED"/>
    <property type="match status" value="1"/>
</dbReference>
<evidence type="ECO:0000256" key="1">
    <source>
        <dbReference type="ARBA" id="ARBA00006432"/>
    </source>
</evidence>
<feature type="transmembrane region" description="Helical" evidence="5">
    <location>
        <begin position="61"/>
        <end position="84"/>
    </location>
</feature>
<keyword evidence="5" id="KW-0812">Transmembrane</keyword>
<evidence type="ECO:0000313" key="7">
    <source>
        <dbReference type="EMBL" id="CAK5280141.1"/>
    </source>
</evidence>
<feature type="non-terminal residue" evidence="7">
    <location>
        <position position="115"/>
    </location>
</feature>
<accession>A0AAD2HRR1</accession>
<keyword evidence="5" id="KW-0472">Membrane</keyword>
<name>A0AAD2HRR1_9AGAR</name>
<keyword evidence="8" id="KW-1185">Reference proteome</keyword>
<feature type="domain" description="AMP-dependent synthetase/ligase" evidence="6">
    <location>
        <begin position="26"/>
        <end position="115"/>
    </location>
</feature>
<gene>
    <name evidence="7" type="ORF">MYCIT1_LOCUS30596</name>
</gene>
<organism evidence="7 8">
    <name type="scientific">Mycena citricolor</name>
    <dbReference type="NCBI Taxonomy" id="2018698"/>
    <lineage>
        <taxon>Eukaryota</taxon>
        <taxon>Fungi</taxon>
        <taxon>Dikarya</taxon>
        <taxon>Basidiomycota</taxon>
        <taxon>Agaricomycotina</taxon>
        <taxon>Agaricomycetes</taxon>
        <taxon>Agaricomycetidae</taxon>
        <taxon>Agaricales</taxon>
        <taxon>Marasmiineae</taxon>
        <taxon>Mycenaceae</taxon>
        <taxon>Mycena</taxon>
    </lineage>
</organism>
<feature type="non-terminal residue" evidence="7">
    <location>
        <position position="1"/>
    </location>
</feature>
<evidence type="ECO:0000256" key="3">
    <source>
        <dbReference type="ARBA" id="ARBA00022832"/>
    </source>
</evidence>
<keyword evidence="4" id="KW-0443">Lipid metabolism</keyword>
<dbReference type="AlphaFoldDB" id="A0AAD2HRR1"/>
<dbReference type="PANTHER" id="PTHR43859">
    <property type="entry name" value="ACYL-ACTIVATING ENZYME"/>
    <property type="match status" value="1"/>
</dbReference>
<dbReference type="InterPro" id="IPR042099">
    <property type="entry name" value="ANL_N_sf"/>
</dbReference>
<dbReference type="GO" id="GO:0006631">
    <property type="term" value="P:fatty acid metabolic process"/>
    <property type="evidence" value="ECO:0007669"/>
    <property type="project" value="UniProtKB-KW"/>
</dbReference>
<dbReference type="Pfam" id="PF00501">
    <property type="entry name" value="AMP-binding"/>
    <property type="match status" value="1"/>
</dbReference>
<sequence length="115" mass="12831">NALLCYTCVRTLAIPVMHTKMKLDRSGTTGRPKGVITTLRGSYLAAIGNAYESRLDGESTYLWILPMFHAAGWTFPWANVFAFAKQIMLRVVDNKLIWKHLNNSGVTHYCGAPTV</sequence>
<evidence type="ECO:0000256" key="2">
    <source>
        <dbReference type="ARBA" id="ARBA00022598"/>
    </source>
</evidence>
<evidence type="ECO:0000313" key="8">
    <source>
        <dbReference type="Proteomes" id="UP001295794"/>
    </source>
</evidence>
<comment type="similarity">
    <text evidence="1">Belongs to the ATP-dependent AMP-binding enzyme family.</text>
</comment>
<proteinExistence type="inferred from homology"/>
<evidence type="ECO:0000256" key="4">
    <source>
        <dbReference type="ARBA" id="ARBA00023098"/>
    </source>
</evidence>
<keyword evidence="3" id="KW-0276">Fatty acid metabolism</keyword>
<evidence type="ECO:0000259" key="6">
    <source>
        <dbReference type="Pfam" id="PF00501"/>
    </source>
</evidence>
<protein>
    <recommendedName>
        <fullName evidence="6">AMP-dependent synthetase/ligase domain-containing protein</fullName>
    </recommendedName>
</protein>
<dbReference type="EMBL" id="CAVNYO010000440">
    <property type="protein sequence ID" value="CAK5280141.1"/>
    <property type="molecule type" value="Genomic_DNA"/>
</dbReference>
<keyword evidence="2" id="KW-0436">Ligase</keyword>
<dbReference type="Gene3D" id="3.40.50.12780">
    <property type="entry name" value="N-terminal domain of ligase-like"/>
    <property type="match status" value="1"/>
</dbReference>
<evidence type="ECO:0000256" key="5">
    <source>
        <dbReference type="SAM" id="Phobius"/>
    </source>
</evidence>
<reference evidence="7" key="1">
    <citation type="submission" date="2023-11" db="EMBL/GenBank/DDBJ databases">
        <authorList>
            <person name="De Vega J J."/>
            <person name="De Vega J J."/>
        </authorList>
    </citation>
    <scope>NUCLEOTIDE SEQUENCE</scope>
</reference>
<dbReference type="SUPFAM" id="SSF56801">
    <property type="entry name" value="Acetyl-CoA synthetase-like"/>
    <property type="match status" value="1"/>
</dbReference>
<dbReference type="GO" id="GO:0016874">
    <property type="term" value="F:ligase activity"/>
    <property type="evidence" value="ECO:0007669"/>
    <property type="project" value="UniProtKB-KW"/>
</dbReference>
<comment type="caution">
    <text evidence="7">The sequence shown here is derived from an EMBL/GenBank/DDBJ whole genome shotgun (WGS) entry which is preliminary data.</text>
</comment>
<dbReference type="InterPro" id="IPR000873">
    <property type="entry name" value="AMP-dep_synth/lig_dom"/>
</dbReference>
<dbReference type="Proteomes" id="UP001295794">
    <property type="component" value="Unassembled WGS sequence"/>
</dbReference>
<keyword evidence="5" id="KW-1133">Transmembrane helix</keyword>